<feature type="transmembrane region" description="Helical" evidence="1">
    <location>
        <begin position="21"/>
        <end position="41"/>
    </location>
</feature>
<evidence type="ECO:0000313" key="3">
    <source>
        <dbReference type="Proteomes" id="UP001501433"/>
    </source>
</evidence>
<reference evidence="3" key="1">
    <citation type="journal article" date="2019" name="Int. J. Syst. Evol. Microbiol.">
        <title>The Global Catalogue of Microorganisms (GCM) 10K type strain sequencing project: providing services to taxonomists for standard genome sequencing and annotation.</title>
        <authorList>
            <consortium name="The Broad Institute Genomics Platform"/>
            <consortium name="The Broad Institute Genome Sequencing Center for Infectious Disease"/>
            <person name="Wu L."/>
            <person name="Ma J."/>
        </authorList>
    </citation>
    <scope>NUCLEOTIDE SEQUENCE [LARGE SCALE GENOMIC DNA]</scope>
    <source>
        <strain evidence="3">JCM 18325</strain>
    </source>
</reference>
<organism evidence="2 3">
    <name type="scientific">Litoribaculum gwangyangense</name>
    <dbReference type="NCBI Taxonomy" id="1130722"/>
    <lineage>
        <taxon>Bacteria</taxon>
        <taxon>Pseudomonadati</taxon>
        <taxon>Bacteroidota</taxon>
        <taxon>Flavobacteriia</taxon>
        <taxon>Flavobacteriales</taxon>
        <taxon>Flavobacteriaceae</taxon>
        <taxon>Litoribaculum</taxon>
    </lineage>
</organism>
<evidence type="ECO:0000313" key="2">
    <source>
        <dbReference type="EMBL" id="GAA4807335.1"/>
    </source>
</evidence>
<keyword evidence="3" id="KW-1185">Reference proteome</keyword>
<feature type="transmembrane region" description="Helical" evidence="1">
    <location>
        <begin position="99"/>
        <end position="116"/>
    </location>
</feature>
<protein>
    <submittedName>
        <fullName evidence="2">Uncharacterized protein</fullName>
    </submittedName>
</protein>
<feature type="transmembrane region" description="Helical" evidence="1">
    <location>
        <begin position="67"/>
        <end position="87"/>
    </location>
</feature>
<accession>A0ABP9CAY9</accession>
<dbReference type="Proteomes" id="UP001501433">
    <property type="component" value="Unassembled WGS sequence"/>
</dbReference>
<gene>
    <name evidence="2" type="ORF">GCM10023330_12330</name>
</gene>
<feature type="transmembrane region" description="Helical" evidence="1">
    <location>
        <begin position="186"/>
        <end position="205"/>
    </location>
</feature>
<proteinExistence type="predicted"/>
<sequence>MSYNQSKSSQSLIINKKQISKSIIIIWGAIIIFLALADVFINHFEWISSGAIQRLVNITRDDGLPNWFSSIQLLFISIVVWCIFLSLKYSKPNLMKKGIHGWGWLIIALFFMYLAVDDGSKMHERIGTYFSDKMEFLQTYNPGFLSGIYDVFPSYGWQFVFVPIFGAIALFILYFLYKNLESKRQIIYIVLAFGCYVASVVLDFFEGMDESIYDPIMALFDTGLHPVQHFSKLIEEIFEMVGNTLFMLVFTKQLLNIAEKWKIQVVDLIDSD</sequence>
<dbReference type="EMBL" id="BAABJW010000002">
    <property type="protein sequence ID" value="GAA4807335.1"/>
    <property type="molecule type" value="Genomic_DNA"/>
</dbReference>
<evidence type="ECO:0000256" key="1">
    <source>
        <dbReference type="SAM" id="Phobius"/>
    </source>
</evidence>
<keyword evidence="1" id="KW-0812">Transmembrane</keyword>
<feature type="transmembrane region" description="Helical" evidence="1">
    <location>
        <begin position="155"/>
        <end position="177"/>
    </location>
</feature>
<keyword evidence="1" id="KW-0472">Membrane</keyword>
<keyword evidence="1" id="KW-1133">Transmembrane helix</keyword>
<comment type="caution">
    <text evidence="2">The sequence shown here is derived from an EMBL/GenBank/DDBJ whole genome shotgun (WGS) entry which is preliminary data.</text>
</comment>
<name>A0ABP9CAY9_9FLAO</name>
<dbReference type="RefSeq" id="WP_345276082.1">
    <property type="nucleotide sequence ID" value="NZ_BAABJW010000002.1"/>
</dbReference>